<sequence length="80" mass="8672">MCHAGRSQASMCFVEKDKCVDLKPRGTPPTYSTSLSPSFVNSLHSLRLTAFHSFDRLAVQSCPRSLSSATGLLAFRPGVL</sequence>
<proteinExistence type="predicted"/>
<dbReference type="AlphaFoldDB" id="A0A0B7FXA3"/>
<reference evidence="1 2" key="1">
    <citation type="submission" date="2014-11" db="EMBL/GenBank/DDBJ databases">
        <authorList>
            <person name="Wibberg Daniel"/>
        </authorList>
    </citation>
    <scope>NUCLEOTIDE SEQUENCE [LARGE SCALE GENOMIC DNA]</scope>
    <source>
        <strain evidence="1">Rhizoctonia solani AG1-IB 7/3/14</strain>
    </source>
</reference>
<dbReference type="EMBL" id="LN679104">
    <property type="protein sequence ID" value="CEL60863.1"/>
    <property type="molecule type" value="Genomic_DNA"/>
</dbReference>
<gene>
    <name evidence="1" type="ORF">RSOLAG1IB_04102</name>
</gene>
<organism evidence="1 2">
    <name type="scientific">Thanatephorus cucumeris (strain AG1-IB / isolate 7/3/14)</name>
    <name type="common">Lettuce bottom rot fungus</name>
    <name type="synonym">Rhizoctonia solani</name>
    <dbReference type="NCBI Taxonomy" id="1108050"/>
    <lineage>
        <taxon>Eukaryota</taxon>
        <taxon>Fungi</taxon>
        <taxon>Dikarya</taxon>
        <taxon>Basidiomycota</taxon>
        <taxon>Agaricomycotina</taxon>
        <taxon>Agaricomycetes</taxon>
        <taxon>Cantharellales</taxon>
        <taxon>Ceratobasidiaceae</taxon>
        <taxon>Rhizoctonia</taxon>
        <taxon>Rhizoctonia solani AG-1</taxon>
    </lineage>
</organism>
<evidence type="ECO:0000313" key="1">
    <source>
        <dbReference type="EMBL" id="CEL60863.1"/>
    </source>
</evidence>
<name>A0A0B7FXA3_THACB</name>
<protein>
    <submittedName>
        <fullName evidence="1">Uncharacterized protein</fullName>
    </submittedName>
</protein>
<accession>A0A0B7FXA3</accession>
<evidence type="ECO:0000313" key="2">
    <source>
        <dbReference type="Proteomes" id="UP000059188"/>
    </source>
</evidence>
<dbReference type="Proteomes" id="UP000059188">
    <property type="component" value="Unassembled WGS sequence"/>
</dbReference>
<keyword evidence="2" id="KW-1185">Reference proteome</keyword>